<dbReference type="AlphaFoldDB" id="A0A9Q4KNN3"/>
<dbReference type="RefSeq" id="WP_274924406.1">
    <property type="nucleotide sequence ID" value="NZ_JAKELO010000002.1"/>
</dbReference>
<organism evidence="1 2">
    <name type="scientific">Methanogenium marinum</name>
    <dbReference type="NCBI Taxonomy" id="348610"/>
    <lineage>
        <taxon>Archaea</taxon>
        <taxon>Methanobacteriati</taxon>
        <taxon>Methanobacteriota</taxon>
        <taxon>Stenosarchaea group</taxon>
        <taxon>Methanomicrobia</taxon>
        <taxon>Methanomicrobiales</taxon>
        <taxon>Methanomicrobiaceae</taxon>
        <taxon>Methanogenium</taxon>
    </lineage>
</organism>
<protein>
    <submittedName>
        <fullName evidence="1">Uncharacterized protein</fullName>
    </submittedName>
</protein>
<comment type="caution">
    <text evidence="1">The sequence shown here is derived from an EMBL/GenBank/DDBJ whole genome shotgun (WGS) entry which is preliminary data.</text>
</comment>
<evidence type="ECO:0000313" key="1">
    <source>
        <dbReference type="EMBL" id="MDE4907758.1"/>
    </source>
</evidence>
<dbReference type="EMBL" id="JAKELO010000002">
    <property type="protein sequence ID" value="MDE4907758.1"/>
    <property type="molecule type" value="Genomic_DNA"/>
</dbReference>
<gene>
    <name evidence="1" type="ORF">L0665_03915</name>
</gene>
<evidence type="ECO:0000313" key="2">
    <source>
        <dbReference type="Proteomes" id="UP001143747"/>
    </source>
</evidence>
<keyword evidence="2" id="KW-1185">Reference proteome</keyword>
<sequence length="138" mass="16141">MSKDDFFRKELVTELRRIEVAMRKEESVEKKIYYFSAAYGITSRTFRYSFTEDYLMADCILNTAYNGIMDRFKRVRSGDSTVKLEPVHFERIQDGLRMLADAFESETSILVPLEQILTTMYSLTGPGNYLREKGLLNF</sequence>
<reference evidence="1" key="1">
    <citation type="submission" date="2022-01" db="EMBL/GenBank/DDBJ databases">
        <title>Draft genome of Methanogenium marinum DSM 15558.</title>
        <authorList>
            <person name="Chen S.-C."/>
            <person name="You Y.-T."/>
        </authorList>
    </citation>
    <scope>NUCLEOTIDE SEQUENCE</scope>
    <source>
        <strain evidence="1">DSM 15558</strain>
    </source>
</reference>
<name>A0A9Q4KNN3_9EURY</name>
<accession>A0A9Q4KNN3</accession>
<proteinExistence type="predicted"/>
<dbReference type="Proteomes" id="UP001143747">
    <property type="component" value="Unassembled WGS sequence"/>
</dbReference>
<dbReference type="GeneID" id="79952365"/>